<gene>
    <name evidence="1" type="ORF">LRP50_20115</name>
</gene>
<name>A0ABT5R582_9GAMM</name>
<evidence type="ECO:0000313" key="2">
    <source>
        <dbReference type="Proteomes" id="UP001149400"/>
    </source>
</evidence>
<dbReference type="RefSeq" id="WP_274166236.1">
    <property type="nucleotide sequence ID" value="NZ_JAJUBC010000029.1"/>
</dbReference>
<dbReference type="InterPro" id="IPR010767">
    <property type="entry name" value="Phage_CGC-2007_Cje0229"/>
</dbReference>
<dbReference type="Proteomes" id="UP001149400">
    <property type="component" value="Unassembled WGS sequence"/>
</dbReference>
<reference evidence="1" key="1">
    <citation type="submission" date="2021-12" db="EMBL/GenBank/DDBJ databases">
        <title>Enterovibrio ZSDZ35 sp. nov. and Enterovibrio ZSDZ42 sp. nov., isolated from coastal seawater in Qingdao.</title>
        <authorList>
            <person name="Zhang P."/>
        </authorList>
    </citation>
    <scope>NUCLEOTIDE SEQUENCE</scope>
    <source>
        <strain evidence="1">ZSDZ42</strain>
    </source>
</reference>
<keyword evidence="2" id="KW-1185">Reference proteome</keyword>
<accession>A0ABT5R582</accession>
<evidence type="ECO:0000313" key="1">
    <source>
        <dbReference type="EMBL" id="MDD1795441.1"/>
    </source>
</evidence>
<organism evidence="1 2">
    <name type="scientific">Enterovibrio gelatinilyticus</name>
    <dbReference type="NCBI Taxonomy" id="2899819"/>
    <lineage>
        <taxon>Bacteria</taxon>
        <taxon>Pseudomonadati</taxon>
        <taxon>Pseudomonadota</taxon>
        <taxon>Gammaproteobacteria</taxon>
        <taxon>Vibrionales</taxon>
        <taxon>Vibrionaceae</taxon>
        <taxon>Enterovibrio</taxon>
    </lineage>
</organism>
<dbReference type="EMBL" id="JAJUBC010000029">
    <property type="protein sequence ID" value="MDD1795441.1"/>
    <property type="molecule type" value="Genomic_DNA"/>
</dbReference>
<sequence>MINQPRLKPSALTNKYELTKDFGITVNGVNILVPQYFRYDGATIPSAAWQITFTPFHPDIMMPALVHDWLFYNHQVSRKEADSILYTLLCQNGVDNLRANMIWSAVRAGGRFFWDNDEDDKAYLRTLYELVKNKKNVSKYCFPKEIIDAK</sequence>
<protein>
    <submittedName>
        <fullName evidence="1">DUF1353 domain-containing protein</fullName>
    </submittedName>
</protein>
<dbReference type="Pfam" id="PF07087">
    <property type="entry name" value="DUF1353"/>
    <property type="match status" value="1"/>
</dbReference>
<proteinExistence type="predicted"/>
<comment type="caution">
    <text evidence="1">The sequence shown here is derived from an EMBL/GenBank/DDBJ whole genome shotgun (WGS) entry which is preliminary data.</text>
</comment>